<evidence type="ECO:0000313" key="2">
    <source>
        <dbReference type="EMBL" id="CAB4199401.1"/>
    </source>
</evidence>
<dbReference type="EMBL" id="LR798385">
    <property type="protein sequence ID" value="CAB5228270.1"/>
    <property type="molecule type" value="Genomic_DNA"/>
</dbReference>
<dbReference type="EMBL" id="LR797278">
    <property type="protein sequence ID" value="CAB4199401.1"/>
    <property type="molecule type" value="Genomic_DNA"/>
</dbReference>
<evidence type="ECO:0000313" key="1">
    <source>
        <dbReference type="EMBL" id="CAB4183136.1"/>
    </source>
</evidence>
<protein>
    <submittedName>
        <fullName evidence="1">Uncharacterized protein</fullName>
    </submittedName>
</protein>
<sequence length="66" mass="6913">MPNFQKTTDCPFEGALTITGAFADVTVPATGTVTVDEPVAAELRLVPYITETAEATKVAAPTKESK</sequence>
<proteinExistence type="predicted"/>
<gene>
    <name evidence="1" type="ORF">UFOVP1084_38</name>
    <name evidence="2" type="ORF">UFOVP1328_40</name>
    <name evidence="3" type="ORF">UFOVP1532_8</name>
</gene>
<name>A0A6J5QKY6_9CAUD</name>
<dbReference type="EMBL" id="LR797042">
    <property type="protein sequence ID" value="CAB4183136.1"/>
    <property type="molecule type" value="Genomic_DNA"/>
</dbReference>
<accession>A0A6J5QKY6</accession>
<evidence type="ECO:0000313" key="3">
    <source>
        <dbReference type="EMBL" id="CAB5228270.1"/>
    </source>
</evidence>
<organism evidence="1">
    <name type="scientific">uncultured Caudovirales phage</name>
    <dbReference type="NCBI Taxonomy" id="2100421"/>
    <lineage>
        <taxon>Viruses</taxon>
        <taxon>Duplodnaviria</taxon>
        <taxon>Heunggongvirae</taxon>
        <taxon>Uroviricota</taxon>
        <taxon>Caudoviricetes</taxon>
        <taxon>Peduoviridae</taxon>
        <taxon>Maltschvirus</taxon>
        <taxon>Maltschvirus maltsch</taxon>
    </lineage>
</organism>
<reference evidence="1" key="1">
    <citation type="submission" date="2020-05" db="EMBL/GenBank/DDBJ databases">
        <authorList>
            <person name="Chiriac C."/>
            <person name="Salcher M."/>
            <person name="Ghai R."/>
            <person name="Kavagutti S V."/>
        </authorList>
    </citation>
    <scope>NUCLEOTIDE SEQUENCE</scope>
</reference>